<dbReference type="EMBL" id="GG662573">
    <property type="protein sequence ID" value="EAR82274.2"/>
    <property type="molecule type" value="Genomic_DNA"/>
</dbReference>
<dbReference type="GO" id="GO:0005886">
    <property type="term" value="C:plasma membrane"/>
    <property type="evidence" value="ECO:0007669"/>
    <property type="project" value="TreeGrafter"/>
</dbReference>
<dbReference type="GO" id="GO:0071277">
    <property type="term" value="P:cellular response to calcium ion"/>
    <property type="evidence" value="ECO:0007669"/>
    <property type="project" value="TreeGrafter"/>
</dbReference>
<dbReference type="InterPro" id="IPR045052">
    <property type="entry name" value="Copine"/>
</dbReference>
<reference evidence="6" key="1">
    <citation type="journal article" date="2006" name="PLoS Biol.">
        <title>Macronuclear genome sequence of the ciliate Tetrahymena thermophila, a model eukaryote.</title>
        <authorList>
            <person name="Eisen J.A."/>
            <person name="Coyne R.S."/>
            <person name="Wu M."/>
            <person name="Wu D."/>
            <person name="Thiagarajan M."/>
            <person name="Wortman J.R."/>
            <person name="Badger J.H."/>
            <person name="Ren Q."/>
            <person name="Amedeo P."/>
            <person name="Jones K.M."/>
            <person name="Tallon L.J."/>
            <person name="Delcher A.L."/>
            <person name="Salzberg S.L."/>
            <person name="Silva J.C."/>
            <person name="Haas B.J."/>
            <person name="Majoros W.H."/>
            <person name="Farzad M."/>
            <person name="Carlton J.M."/>
            <person name="Smith R.K. Jr."/>
            <person name="Garg J."/>
            <person name="Pearlman R.E."/>
            <person name="Karrer K.M."/>
            <person name="Sun L."/>
            <person name="Manning G."/>
            <person name="Elde N.C."/>
            <person name="Turkewitz A.P."/>
            <person name="Asai D.J."/>
            <person name="Wilkes D.E."/>
            <person name="Wang Y."/>
            <person name="Cai H."/>
            <person name="Collins K."/>
            <person name="Stewart B.A."/>
            <person name="Lee S.R."/>
            <person name="Wilamowska K."/>
            <person name="Weinberg Z."/>
            <person name="Ruzzo W.L."/>
            <person name="Wloga D."/>
            <person name="Gaertig J."/>
            <person name="Frankel J."/>
            <person name="Tsao C.-C."/>
            <person name="Gorovsky M.A."/>
            <person name="Keeling P.J."/>
            <person name="Waller R.F."/>
            <person name="Patron N.J."/>
            <person name="Cherry J.M."/>
            <person name="Stover N.A."/>
            <person name="Krieger C.J."/>
            <person name="del Toro C."/>
            <person name="Ryder H.F."/>
            <person name="Williamson S.C."/>
            <person name="Barbeau R.A."/>
            <person name="Hamilton E.P."/>
            <person name="Orias E."/>
        </authorList>
    </citation>
    <scope>NUCLEOTIDE SEQUENCE [LARGE SCALE GENOMIC DNA]</scope>
    <source>
        <strain evidence="6">SB210</strain>
    </source>
</reference>
<organism evidence="5 6">
    <name type="scientific">Tetrahymena thermophila (strain SB210)</name>
    <dbReference type="NCBI Taxonomy" id="312017"/>
    <lineage>
        <taxon>Eukaryota</taxon>
        <taxon>Sar</taxon>
        <taxon>Alveolata</taxon>
        <taxon>Ciliophora</taxon>
        <taxon>Intramacronucleata</taxon>
        <taxon>Oligohymenophorea</taxon>
        <taxon>Hymenostomatida</taxon>
        <taxon>Tetrahymenina</taxon>
        <taxon>Tetrahymenidae</taxon>
        <taxon>Tetrahymena</taxon>
    </lineage>
</organism>
<dbReference type="InterPro" id="IPR036465">
    <property type="entry name" value="vWFA_dom_sf"/>
</dbReference>
<dbReference type="PROSITE" id="PS50004">
    <property type="entry name" value="C2"/>
    <property type="match status" value="1"/>
</dbReference>
<accession>Q22AG8</accession>
<dbReference type="Pfam" id="PF07002">
    <property type="entry name" value="Copine"/>
    <property type="match status" value="1"/>
</dbReference>
<dbReference type="HOGENOM" id="CLU_020452_3_2_1"/>
<comment type="similarity">
    <text evidence="1">Belongs to the copine family.</text>
</comment>
<dbReference type="InterPro" id="IPR002035">
    <property type="entry name" value="VWF_A"/>
</dbReference>
<dbReference type="InterPro" id="IPR035892">
    <property type="entry name" value="C2_domain_sf"/>
</dbReference>
<evidence type="ECO:0000313" key="5">
    <source>
        <dbReference type="EMBL" id="EAR82274.2"/>
    </source>
</evidence>
<dbReference type="Gene3D" id="3.40.50.410">
    <property type="entry name" value="von Willebrand factor, type A domain"/>
    <property type="match status" value="1"/>
</dbReference>
<dbReference type="eggNOG" id="KOG1327">
    <property type="taxonomic scope" value="Eukaryota"/>
</dbReference>
<dbReference type="PANTHER" id="PTHR10857:SF106">
    <property type="entry name" value="C2 DOMAIN-CONTAINING PROTEIN"/>
    <property type="match status" value="1"/>
</dbReference>
<dbReference type="SMART" id="SM00327">
    <property type="entry name" value="VWA"/>
    <property type="match status" value="1"/>
</dbReference>
<dbReference type="InterPro" id="IPR010734">
    <property type="entry name" value="Copine_C"/>
</dbReference>
<proteinExistence type="inferred from homology"/>
<dbReference type="OrthoDB" id="5855668at2759"/>
<dbReference type="SMART" id="SM00239">
    <property type="entry name" value="C2"/>
    <property type="match status" value="1"/>
</dbReference>
<dbReference type="SUPFAM" id="SSF53300">
    <property type="entry name" value="vWA-like"/>
    <property type="match status" value="1"/>
</dbReference>
<evidence type="ECO:0000259" key="4">
    <source>
        <dbReference type="PROSITE" id="PS50234"/>
    </source>
</evidence>
<dbReference type="AlphaFoldDB" id="Q22AG8"/>
<dbReference type="PANTHER" id="PTHR10857">
    <property type="entry name" value="COPINE"/>
    <property type="match status" value="1"/>
</dbReference>
<keyword evidence="2" id="KW-1133">Transmembrane helix</keyword>
<sequence>MLTFVNSRQKFGYITKELYRYYFFWKKQILSFIQIERSFIKQKRQKMENLAQFYPRQNGKLQRKGSFFISDEVGKKVEIFIQCRQLKNVDILSKSDPYVIMKVKKNRSIFKKQDGEKDDKNLWIELGRTNVIQDNLNPNFIESFIVNYKFEEYQPVKFEVWDYDSPSRSNFLGQVECSLGEIVKQPNQILVLNLADDQGKIQYDGQKNPKNGKIMIRYEEVFESNDIVMFQLSTQKVHVSRFILNLFLRIYRKSENGQPILIYQSSNSGKSMKNKTIKLEGQKLCNSDYNVPVVFEVWNKGVFGSEEFIGYFEASVNELRDKMERIKEEGLIPVQFKLKQDNRKNSIHTDNSQIGTVTFHKTEVITLPSFLDYLRGGTQINLVIGIDFTGSNKDPSEKNSLHHIEPSSNNMLNSLSINSMNQYQRAIYAVGKILMEYDQDKLIPTYGFGAEVDGEVRHAFPLNRSESNPELFGIQSVLDQYKQFLSNHPRFSGPTYFAPLIEKCMAQAQQSLAEKKEDYFVLLILTDGIIHDMEQTKRLIVDCARLPISIIIVGVGGANFKDMNELDGDEGLQDSRGKLAQRDLVQFVEFKKFEGNDILLQKEVLQELPDQIVEYYLLSKRLPEGFEYQPHINYIEFTRIIQEEKSNKMKQSNSPFQMFIHAIIIVAIFIIITNLIF</sequence>
<dbReference type="STRING" id="312017.Q22AG8"/>
<dbReference type="KEGG" id="tet:TTHERM_01228910"/>
<dbReference type="RefSeq" id="XP_001029937.2">
    <property type="nucleotide sequence ID" value="XM_001029937.2"/>
</dbReference>
<feature type="domain" description="VWFA" evidence="4">
    <location>
        <begin position="381"/>
        <end position="608"/>
    </location>
</feature>
<gene>
    <name evidence="5" type="ORF">TTHERM_01228910</name>
</gene>
<dbReference type="SUPFAM" id="SSF49562">
    <property type="entry name" value="C2 domain (Calcium/lipid-binding domain, CaLB)"/>
    <property type="match status" value="1"/>
</dbReference>
<dbReference type="Proteomes" id="UP000009168">
    <property type="component" value="Unassembled WGS sequence"/>
</dbReference>
<evidence type="ECO:0000313" key="6">
    <source>
        <dbReference type="Proteomes" id="UP000009168"/>
    </source>
</evidence>
<evidence type="ECO:0000259" key="3">
    <source>
        <dbReference type="PROSITE" id="PS50004"/>
    </source>
</evidence>
<dbReference type="Pfam" id="PF00168">
    <property type="entry name" value="C2"/>
    <property type="match status" value="2"/>
</dbReference>
<keyword evidence="2" id="KW-0472">Membrane</keyword>
<protein>
    <submittedName>
        <fullName evidence="5">Copine protein</fullName>
    </submittedName>
</protein>
<evidence type="ECO:0000256" key="2">
    <source>
        <dbReference type="SAM" id="Phobius"/>
    </source>
</evidence>
<dbReference type="GeneID" id="7827815"/>
<name>Q22AG8_TETTS</name>
<feature type="domain" description="C2" evidence="3">
    <location>
        <begin position="57"/>
        <end position="192"/>
    </location>
</feature>
<dbReference type="PROSITE" id="PS50234">
    <property type="entry name" value="VWFA"/>
    <property type="match status" value="1"/>
</dbReference>
<dbReference type="InterPro" id="IPR000008">
    <property type="entry name" value="C2_dom"/>
</dbReference>
<dbReference type="InParanoid" id="Q22AG8"/>
<evidence type="ECO:0000256" key="1">
    <source>
        <dbReference type="ARBA" id="ARBA00009048"/>
    </source>
</evidence>
<dbReference type="GO" id="GO:0005544">
    <property type="term" value="F:calcium-dependent phospholipid binding"/>
    <property type="evidence" value="ECO:0007669"/>
    <property type="project" value="InterPro"/>
</dbReference>
<feature type="transmembrane region" description="Helical" evidence="2">
    <location>
        <begin position="658"/>
        <end position="676"/>
    </location>
</feature>
<keyword evidence="6" id="KW-1185">Reference proteome</keyword>
<keyword evidence="2" id="KW-0812">Transmembrane</keyword>
<dbReference type="Gene3D" id="2.60.40.150">
    <property type="entry name" value="C2 domain"/>
    <property type="match status" value="1"/>
</dbReference>
<dbReference type="CDD" id="cd04048">
    <property type="entry name" value="C2A_Copine"/>
    <property type="match status" value="1"/>
</dbReference>